<evidence type="ECO:0000313" key="2">
    <source>
        <dbReference type="Proteomes" id="UP000318571"/>
    </source>
</evidence>
<accession>A0A553NDA0</accession>
<sequence>MIALEVHFRTMDRLSIAHVESTWDFDADQLRDCLQFHPETESPFEFDPEQDITMDHCCQFIGDSNSSEPLSFTLGRPEADLSSISRVILVSEARWVEIYQSDGQYLQSAPGNLLPDSDDEFKIYLIDLTLKAEAVDRLQFKCMGLISRSCWLLACHLMLKAQSPAQISSSTFDCQRINDMLENLELSDKALAFKRVFETMQSSGAAGSGPLGGVLPPIMSLAQMSRVNDTIVQSVNNSAASDGTRGSELTEDDPLKAMELRIMSRIEAVKREQDRKLEEILERLRILTPTVKPGDSDNVKNKGE</sequence>
<comment type="caution">
    <text evidence="1">The sequence shown here is derived from an EMBL/GenBank/DDBJ whole genome shotgun (WGS) entry which is preliminary data.</text>
</comment>
<protein>
    <submittedName>
        <fullName evidence="1">Uncharacterized protein</fullName>
    </submittedName>
</protein>
<dbReference type="EMBL" id="VCGU01000458">
    <property type="protein sequence ID" value="TRY63424.1"/>
    <property type="molecule type" value="Genomic_DNA"/>
</dbReference>
<dbReference type="OrthoDB" id="5981473at2759"/>
<dbReference type="PANTHER" id="PTHR14787">
    <property type="entry name" value="C10ORF188 FAMILY MEMBER"/>
    <property type="match status" value="1"/>
</dbReference>
<organism evidence="1 2">
    <name type="scientific">Tigriopus californicus</name>
    <name type="common">Marine copepod</name>
    <dbReference type="NCBI Taxonomy" id="6832"/>
    <lineage>
        <taxon>Eukaryota</taxon>
        <taxon>Metazoa</taxon>
        <taxon>Ecdysozoa</taxon>
        <taxon>Arthropoda</taxon>
        <taxon>Crustacea</taxon>
        <taxon>Multicrustacea</taxon>
        <taxon>Hexanauplia</taxon>
        <taxon>Copepoda</taxon>
        <taxon>Harpacticoida</taxon>
        <taxon>Harpacticidae</taxon>
        <taxon>Tigriopus</taxon>
    </lineage>
</organism>
<dbReference type="Pfam" id="PF14958">
    <property type="entry name" value="PAAT-like"/>
    <property type="match status" value="1"/>
</dbReference>
<dbReference type="AlphaFoldDB" id="A0A553NDA0"/>
<keyword evidence="2" id="KW-1185">Reference proteome</keyword>
<evidence type="ECO:0000313" key="1">
    <source>
        <dbReference type="EMBL" id="TRY63424.1"/>
    </source>
</evidence>
<name>A0A553NDA0_TIGCA</name>
<dbReference type="InterPro" id="IPR028043">
    <property type="entry name" value="PAAT-like"/>
</dbReference>
<gene>
    <name evidence="1" type="ORF">TCAL_14353</name>
</gene>
<proteinExistence type="predicted"/>
<dbReference type="PANTHER" id="PTHR14787:SF1">
    <property type="entry name" value="ATPASE PAAT"/>
    <property type="match status" value="1"/>
</dbReference>
<dbReference type="Proteomes" id="UP000318571">
    <property type="component" value="Chromosome 10"/>
</dbReference>
<reference evidence="1 2" key="1">
    <citation type="journal article" date="2018" name="Nat. Ecol. Evol.">
        <title>Genomic signatures of mitonuclear coevolution across populations of Tigriopus californicus.</title>
        <authorList>
            <person name="Barreto F.S."/>
            <person name="Watson E.T."/>
            <person name="Lima T.G."/>
            <person name="Willett C.S."/>
            <person name="Edmands S."/>
            <person name="Li W."/>
            <person name="Burton R.S."/>
        </authorList>
    </citation>
    <scope>NUCLEOTIDE SEQUENCE [LARGE SCALE GENOMIC DNA]</scope>
    <source>
        <strain evidence="1 2">San Diego</strain>
    </source>
</reference>